<dbReference type="PANTHER" id="PTHR12480:SF13">
    <property type="entry name" value="LD14533P"/>
    <property type="match status" value="1"/>
</dbReference>
<evidence type="ECO:0000256" key="1">
    <source>
        <dbReference type="SAM" id="Phobius"/>
    </source>
</evidence>
<dbReference type="GO" id="GO:0016706">
    <property type="term" value="F:2-oxoglutarate-dependent dioxygenase activity"/>
    <property type="evidence" value="ECO:0007669"/>
    <property type="project" value="TreeGrafter"/>
</dbReference>
<evidence type="ECO:0000313" key="3">
    <source>
        <dbReference type="Proteomes" id="UP001159042"/>
    </source>
</evidence>
<feature type="transmembrane region" description="Helical" evidence="1">
    <location>
        <begin position="43"/>
        <end position="65"/>
    </location>
</feature>
<gene>
    <name evidence="2" type="ORF">NQ315_013366</name>
</gene>
<keyword evidence="1" id="KW-1133">Transmembrane helix</keyword>
<keyword evidence="1" id="KW-0812">Transmembrane</keyword>
<dbReference type="AlphaFoldDB" id="A0AAV8VS87"/>
<evidence type="ECO:0000313" key="2">
    <source>
        <dbReference type="EMBL" id="KAJ8916897.1"/>
    </source>
</evidence>
<sequence>MCNTNKQKYCNSINKKFMKLNLDYISCGLLSQDLERKCFGSSIGYLSANICFTLLFMFMLALILYHTESLYTLFNYILGVRCFIKNNYFLWEATRPLSNCDFCTNVSSPIILYNVTSSEFVPYAFTSKPVLAKQAFLHWPARDIFSLKYFEQLYNSVENAFKSVDEECQFLHFKSDFISLRDVFSMTEERMKNYPNEKSWYVGWGNCHPSILQEMRKYYPKPHFLPDDCEIPSKEYVFMGYDDGATMHLDFINRLMWQAQLRGSKIWYLRPPPECHHICKPLSFLAESGDAVLVDTRVWYHATTISHGQFSLSIQSEYGLLEIPRD</sequence>
<keyword evidence="3" id="KW-1185">Reference proteome</keyword>
<comment type="caution">
    <text evidence="2">The sequence shown here is derived from an EMBL/GenBank/DDBJ whole genome shotgun (WGS) entry which is preliminary data.</text>
</comment>
<dbReference type="Gene3D" id="2.60.120.650">
    <property type="entry name" value="Cupin"/>
    <property type="match status" value="1"/>
</dbReference>
<evidence type="ECO:0008006" key="4">
    <source>
        <dbReference type="Google" id="ProtNLM"/>
    </source>
</evidence>
<dbReference type="InterPro" id="IPR050910">
    <property type="entry name" value="JMJD6_ArgDemeth/LysHydrox"/>
</dbReference>
<protein>
    <recommendedName>
        <fullName evidence="4">Cupin-like domain-containing protein</fullName>
    </recommendedName>
</protein>
<dbReference type="EMBL" id="JANEYG010000038">
    <property type="protein sequence ID" value="KAJ8916897.1"/>
    <property type="molecule type" value="Genomic_DNA"/>
</dbReference>
<name>A0AAV8VS87_9CUCU</name>
<dbReference type="Proteomes" id="UP001159042">
    <property type="component" value="Unassembled WGS sequence"/>
</dbReference>
<accession>A0AAV8VS87</accession>
<dbReference type="SUPFAM" id="SSF51197">
    <property type="entry name" value="Clavaminate synthase-like"/>
    <property type="match status" value="1"/>
</dbReference>
<dbReference type="PANTHER" id="PTHR12480">
    <property type="entry name" value="ARGININE DEMETHYLASE AND LYSYL-HYDROXYLASE JMJD"/>
    <property type="match status" value="1"/>
</dbReference>
<organism evidence="2 3">
    <name type="scientific">Exocentrus adspersus</name>
    <dbReference type="NCBI Taxonomy" id="1586481"/>
    <lineage>
        <taxon>Eukaryota</taxon>
        <taxon>Metazoa</taxon>
        <taxon>Ecdysozoa</taxon>
        <taxon>Arthropoda</taxon>
        <taxon>Hexapoda</taxon>
        <taxon>Insecta</taxon>
        <taxon>Pterygota</taxon>
        <taxon>Neoptera</taxon>
        <taxon>Endopterygota</taxon>
        <taxon>Coleoptera</taxon>
        <taxon>Polyphaga</taxon>
        <taxon>Cucujiformia</taxon>
        <taxon>Chrysomeloidea</taxon>
        <taxon>Cerambycidae</taxon>
        <taxon>Lamiinae</taxon>
        <taxon>Acanthocinini</taxon>
        <taxon>Exocentrus</taxon>
    </lineage>
</organism>
<proteinExistence type="predicted"/>
<reference evidence="2 3" key="1">
    <citation type="journal article" date="2023" name="Insect Mol. Biol.">
        <title>Genome sequencing provides insights into the evolution of gene families encoding plant cell wall-degrading enzymes in longhorned beetles.</title>
        <authorList>
            <person name="Shin N.R."/>
            <person name="Okamura Y."/>
            <person name="Kirsch R."/>
            <person name="Pauchet Y."/>
        </authorList>
    </citation>
    <scope>NUCLEOTIDE SEQUENCE [LARGE SCALE GENOMIC DNA]</scope>
    <source>
        <strain evidence="2">EAD_L_NR</strain>
    </source>
</reference>
<keyword evidence="1" id="KW-0472">Membrane</keyword>